<feature type="signal peptide" evidence="1">
    <location>
        <begin position="1"/>
        <end position="23"/>
    </location>
</feature>
<organism evidence="2 3">
    <name type="scientific">Chromobacterium paludis</name>
    <dbReference type="NCBI Taxonomy" id="2605945"/>
    <lineage>
        <taxon>Bacteria</taxon>
        <taxon>Pseudomonadati</taxon>
        <taxon>Pseudomonadota</taxon>
        <taxon>Betaproteobacteria</taxon>
        <taxon>Neisseriales</taxon>
        <taxon>Chromobacteriaceae</taxon>
        <taxon>Chromobacterium</taxon>
    </lineage>
</organism>
<feature type="chain" id="PRO_5022921750" evidence="1">
    <location>
        <begin position="24"/>
        <end position="176"/>
    </location>
</feature>
<dbReference type="EMBL" id="CP043473">
    <property type="protein sequence ID" value="QEL55437.1"/>
    <property type="molecule type" value="Genomic_DNA"/>
</dbReference>
<evidence type="ECO:0000313" key="3">
    <source>
        <dbReference type="Proteomes" id="UP000322079"/>
    </source>
</evidence>
<dbReference type="KEGG" id="chrm:FYK34_07590"/>
<accession>A0A5C1DHG9</accession>
<name>A0A5C1DHG9_9NEIS</name>
<protein>
    <submittedName>
        <fullName evidence="2">Uncharacterized protein</fullName>
    </submittedName>
</protein>
<sequence length="176" mass="19682">MIRKTTSYFIITAIYSTSTTAIAADLSQKELYSLVSQSKNTVGKSSSSFIRKIKENCKADNGKDSYLFQKNYQNIYRCTISNEDYTLGFNEEIKNNKTTSNYFGLLAPSNKYLALLKSIQNKNGKGYALDSTKSTTKRVGWTRPLNNENSISIEIGNLVGENKSFLQSYLEDSGAP</sequence>
<evidence type="ECO:0000313" key="2">
    <source>
        <dbReference type="EMBL" id="QEL55437.1"/>
    </source>
</evidence>
<dbReference type="Proteomes" id="UP000322079">
    <property type="component" value="Chromosome"/>
</dbReference>
<keyword evidence="3" id="KW-1185">Reference proteome</keyword>
<dbReference type="RefSeq" id="WP_149295801.1">
    <property type="nucleotide sequence ID" value="NZ_CP043473.1"/>
</dbReference>
<keyword evidence="1" id="KW-0732">Signal</keyword>
<evidence type="ECO:0000256" key="1">
    <source>
        <dbReference type="SAM" id="SignalP"/>
    </source>
</evidence>
<dbReference type="AlphaFoldDB" id="A0A5C1DHG9"/>
<proteinExistence type="predicted"/>
<gene>
    <name evidence="2" type="ORF">FYK34_07590</name>
</gene>
<reference evidence="2 3" key="1">
    <citation type="submission" date="2019-08" db="EMBL/GenBank/DDBJ databases">
        <title>Chromobacterium paludis, a novel bacterium isolated from a Maryland marsh pond.</title>
        <authorList>
            <person name="Blackburn M.B."/>
            <person name="Gundersen-Rindal D.E."/>
        </authorList>
    </citation>
    <scope>NUCLEOTIDE SEQUENCE [LARGE SCALE GENOMIC DNA]</scope>
    <source>
        <strain evidence="3">IIBBL 257-1</strain>
    </source>
</reference>